<evidence type="ECO:0008006" key="3">
    <source>
        <dbReference type="Google" id="ProtNLM"/>
    </source>
</evidence>
<dbReference type="InterPro" id="IPR009003">
    <property type="entry name" value="Peptidase_S1_PA"/>
</dbReference>
<dbReference type="Gene3D" id="2.40.10.10">
    <property type="entry name" value="Trypsin-like serine proteases"/>
    <property type="match status" value="1"/>
</dbReference>
<accession>X1HRT3</accession>
<dbReference type="InterPro" id="IPR043504">
    <property type="entry name" value="Peptidase_S1_PA_chymotrypsin"/>
</dbReference>
<dbReference type="AlphaFoldDB" id="X1HRT3"/>
<dbReference type="EMBL" id="BARU01022414">
    <property type="protein sequence ID" value="GAH56534.1"/>
    <property type="molecule type" value="Genomic_DNA"/>
</dbReference>
<feature type="compositionally biased region" description="Basic and acidic residues" evidence="1">
    <location>
        <begin position="15"/>
        <end position="24"/>
    </location>
</feature>
<reference evidence="2" key="1">
    <citation type="journal article" date="2014" name="Front. Microbiol.">
        <title>High frequency of phylogenetically diverse reductive dehalogenase-homologous genes in deep subseafloor sedimentary metagenomes.</title>
        <authorList>
            <person name="Kawai M."/>
            <person name="Futagami T."/>
            <person name="Toyoda A."/>
            <person name="Takaki Y."/>
            <person name="Nishi S."/>
            <person name="Hori S."/>
            <person name="Arai W."/>
            <person name="Tsubouchi T."/>
            <person name="Morono Y."/>
            <person name="Uchiyama I."/>
            <person name="Ito T."/>
            <person name="Fujiyama A."/>
            <person name="Inagaki F."/>
            <person name="Takami H."/>
        </authorList>
    </citation>
    <scope>NUCLEOTIDE SEQUENCE</scope>
    <source>
        <strain evidence="2">Expedition CK06-06</strain>
    </source>
</reference>
<organism evidence="2">
    <name type="scientific">marine sediment metagenome</name>
    <dbReference type="NCBI Taxonomy" id="412755"/>
    <lineage>
        <taxon>unclassified sequences</taxon>
        <taxon>metagenomes</taxon>
        <taxon>ecological metagenomes</taxon>
    </lineage>
</organism>
<gene>
    <name evidence="2" type="ORF">S03H2_36515</name>
</gene>
<feature type="compositionally biased region" description="Basic residues" evidence="1">
    <location>
        <begin position="1"/>
        <end position="12"/>
    </location>
</feature>
<dbReference type="SUPFAM" id="SSF50494">
    <property type="entry name" value="Trypsin-like serine proteases"/>
    <property type="match status" value="1"/>
</dbReference>
<name>X1HRT3_9ZZZZ</name>
<feature type="non-terminal residue" evidence="2">
    <location>
        <position position="114"/>
    </location>
</feature>
<proteinExistence type="predicted"/>
<comment type="caution">
    <text evidence="2">The sequence shown here is derived from an EMBL/GenBank/DDBJ whole genome shotgun (WGS) entry which is preliminary data.</text>
</comment>
<sequence length="114" mass="12042">MGSKKRPSKKPALRSTERTHPTEAIRQRVVAATVRLPGKGGQGVLVPGGLILTAAHCVKWYVTGGMALGDHCVEEVVTKAGKTFLACVCAVEPVADIAVLEAPDDQVFFDDAET</sequence>
<feature type="region of interest" description="Disordered" evidence="1">
    <location>
        <begin position="1"/>
        <end position="24"/>
    </location>
</feature>
<evidence type="ECO:0000256" key="1">
    <source>
        <dbReference type="SAM" id="MobiDB-lite"/>
    </source>
</evidence>
<evidence type="ECO:0000313" key="2">
    <source>
        <dbReference type="EMBL" id="GAH56534.1"/>
    </source>
</evidence>
<protein>
    <recommendedName>
        <fullName evidence="3">Peptidase S1 domain-containing protein</fullName>
    </recommendedName>
</protein>